<organism evidence="2 3">
    <name type="scientific">Pandoraea oxalativorans</name>
    <dbReference type="NCBI Taxonomy" id="573737"/>
    <lineage>
        <taxon>Bacteria</taxon>
        <taxon>Pseudomonadati</taxon>
        <taxon>Pseudomonadota</taxon>
        <taxon>Betaproteobacteria</taxon>
        <taxon>Burkholderiales</taxon>
        <taxon>Burkholderiaceae</taxon>
        <taxon>Pandoraea</taxon>
    </lineage>
</organism>
<dbReference type="EMBL" id="CP011253">
    <property type="protein sequence ID" value="AKC70135.1"/>
    <property type="molecule type" value="Genomic_DNA"/>
</dbReference>
<keyword evidence="3" id="KW-1185">Reference proteome</keyword>
<dbReference type="HOGENOM" id="CLU_1160193_0_0_4"/>
<protein>
    <recommendedName>
        <fullName evidence="4">Lipoprotein</fullName>
    </recommendedName>
</protein>
<evidence type="ECO:0000256" key="1">
    <source>
        <dbReference type="SAM" id="SignalP"/>
    </source>
</evidence>
<gene>
    <name evidence="2" type="ORF">MB84_12555</name>
</gene>
<feature type="signal peptide" evidence="1">
    <location>
        <begin position="1"/>
        <end position="21"/>
    </location>
</feature>
<dbReference type="AlphaFoldDB" id="A0A0E3YB80"/>
<accession>A0A0E3YB80</accession>
<sequence length="239" mass="26349">MLAKVVLGTLAGVVMMHAAHADEAGDWMTVAETSKSVWQGKRGSGAMTNVDGKKNNGYKYLYQKRNKANNTYDYGQAVVLLEACRKGYGFVYYNGMEGQYVSKDQFVRFGPTVADNIGTMACLSWDNETGQTSLAEKKDAWEFVASVKDSGNKVYLKNDTARKRTYKGKPSVSILSRFDNLRENTFDYNEIVIASADCERGYGTLYELNFDGGVSDKWDMALNGKSVASAVGDAVCSKR</sequence>
<name>A0A0E3YB80_9BURK</name>
<dbReference type="RefSeq" id="WP_046291387.1">
    <property type="nucleotide sequence ID" value="NZ_CP011253.3"/>
</dbReference>
<proteinExistence type="predicted"/>
<reference evidence="2" key="1">
    <citation type="submission" date="2016-06" db="EMBL/GenBank/DDBJ databases">
        <title>Pandoraea oxalativorans DSM 23570 Genome Sequencing.</title>
        <authorList>
            <person name="Ee R."/>
            <person name="Lim Y.-L."/>
            <person name="Yong D."/>
            <person name="Yin W.-F."/>
            <person name="Chan K.-G."/>
        </authorList>
    </citation>
    <scope>NUCLEOTIDE SEQUENCE</scope>
    <source>
        <strain evidence="2">DSM 23570</strain>
    </source>
</reference>
<evidence type="ECO:0000313" key="2">
    <source>
        <dbReference type="EMBL" id="AKC70135.1"/>
    </source>
</evidence>
<dbReference type="PATRIC" id="fig|573737.6.peg.3402"/>
<evidence type="ECO:0008006" key="4">
    <source>
        <dbReference type="Google" id="ProtNLM"/>
    </source>
</evidence>
<dbReference type="Proteomes" id="UP000035050">
    <property type="component" value="Chromosome"/>
</dbReference>
<keyword evidence="1" id="KW-0732">Signal</keyword>
<dbReference type="KEGG" id="pox:MB84_12555"/>
<dbReference type="OrthoDB" id="8938777at2"/>
<feature type="chain" id="PRO_5002415337" description="Lipoprotein" evidence="1">
    <location>
        <begin position="22"/>
        <end position="239"/>
    </location>
</feature>
<evidence type="ECO:0000313" key="3">
    <source>
        <dbReference type="Proteomes" id="UP000035050"/>
    </source>
</evidence>